<feature type="compositionally biased region" description="Basic and acidic residues" evidence="1">
    <location>
        <begin position="382"/>
        <end position="395"/>
    </location>
</feature>
<dbReference type="OrthoDB" id="3352270at2759"/>
<keyword evidence="3" id="KW-1185">Reference proteome</keyword>
<feature type="compositionally biased region" description="Acidic residues" evidence="1">
    <location>
        <begin position="563"/>
        <end position="572"/>
    </location>
</feature>
<evidence type="ECO:0000256" key="1">
    <source>
        <dbReference type="SAM" id="MobiDB-lite"/>
    </source>
</evidence>
<dbReference type="Gene3D" id="1.20.1280.50">
    <property type="match status" value="1"/>
</dbReference>
<reference evidence="2 3" key="1">
    <citation type="journal article" date="2018" name="Sci. Rep.">
        <title>Genome sequence of the cauliflower mushroom Sparassis crispa (Hanabiratake) and its association with beneficial usage.</title>
        <authorList>
            <person name="Kiyama R."/>
            <person name="Furutani Y."/>
            <person name="Kawaguchi K."/>
            <person name="Nakanishi T."/>
        </authorList>
    </citation>
    <scope>NUCLEOTIDE SEQUENCE [LARGE SCALE GENOMIC DNA]</scope>
</reference>
<dbReference type="STRING" id="139825.A0A401H6Z9"/>
<feature type="compositionally biased region" description="Acidic residues" evidence="1">
    <location>
        <begin position="358"/>
        <end position="381"/>
    </location>
</feature>
<feature type="region of interest" description="Disordered" evidence="1">
    <location>
        <begin position="336"/>
        <end position="401"/>
    </location>
</feature>
<evidence type="ECO:0000313" key="2">
    <source>
        <dbReference type="EMBL" id="GBE90194.1"/>
    </source>
</evidence>
<dbReference type="GeneID" id="38787111"/>
<organism evidence="2 3">
    <name type="scientific">Sparassis crispa</name>
    <dbReference type="NCBI Taxonomy" id="139825"/>
    <lineage>
        <taxon>Eukaryota</taxon>
        <taxon>Fungi</taxon>
        <taxon>Dikarya</taxon>
        <taxon>Basidiomycota</taxon>
        <taxon>Agaricomycotina</taxon>
        <taxon>Agaricomycetes</taxon>
        <taxon>Polyporales</taxon>
        <taxon>Sparassidaceae</taxon>
        <taxon>Sparassis</taxon>
    </lineage>
</organism>
<dbReference type="InParanoid" id="A0A401H6Z9"/>
<dbReference type="EMBL" id="BFAD01000019">
    <property type="protein sequence ID" value="GBE90194.1"/>
    <property type="molecule type" value="Genomic_DNA"/>
</dbReference>
<feature type="compositionally biased region" description="Low complexity" evidence="1">
    <location>
        <begin position="348"/>
        <end position="357"/>
    </location>
</feature>
<accession>A0A401H6Z9</accession>
<sequence length="572" mass="62962">MHASESLASKVCAPAHPRIFNLSSRVAHSMAHAGVYALPVELLARIFELGREDAPSPDLQPPGEPTFEVLVSHVCQHWRDVALRTPTLWTLVHFRTTPHLARARAYLSRSGSQPLQIFVDTCAKDEYVPGWLLFRDEFHPVFDTVVPHIARWRSLYLKVRDLACKRSARDVLSTCGAAPRLASLTLWHIEDWGTSERLYTAIGPPPVVVFAGRLPALRHVHLIGVNLPWSHSPFLRGLASLELALHSDDVRIPFDRWHAMLAASPALERLSLTYSGPRAAAPPWGPPARVRLPRLRELRLTDLDPPYLCALVRTLDAPALRTLHLELSDQDFTPFVRMLARPPPPSDGPLDPSLPYDDQGEEQDEEHEEHDEEGHADDEEGEGRGGEEKGEEGHGGRGPLFPALETLSIAALECTLPSLRALLAGAPRVRHLDAAFARMPPGALELLARDDDDDGGGVEGAGVQVEGAGEGAGEEGRGRAGAGRRRGPLLLPALTTARLAGVDGAALRRLMRARGRAVRTWYVHERWWDEECERLMVECERAGAARVEWFEGEEGEEGGREEGGEEEGQEGV</sequence>
<name>A0A401H6Z9_9APHY</name>
<dbReference type="RefSeq" id="XP_027621107.1">
    <property type="nucleotide sequence ID" value="XM_027765306.1"/>
</dbReference>
<gene>
    <name evidence="2" type="ORF">SCP_1900430</name>
</gene>
<evidence type="ECO:0000313" key="3">
    <source>
        <dbReference type="Proteomes" id="UP000287166"/>
    </source>
</evidence>
<dbReference type="AlphaFoldDB" id="A0A401H6Z9"/>
<protein>
    <submittedName>
        <fullName evidence="2">Uncharacterized protein</fullName>
    </submittedName>
</protein>
<dbReference type="Proteomes" id="UP000287166">
    <property type="component" value="Unassembled WGS sequence"/>
</dbReference>
<dbReference type="SUPFAM" id="SSF52047">
    <property type="entry name" value="RNI-like"/>
    <property type="match status" value="1"/>
</dbReference>
<feature type="region of interest" description="Disordered" evidence="1">
    <location>
        <begin position="462"/>
        <end position="484"/>
    </location>
</feature>
<feature type="region of interest" description="Disordered" evidence="1">
    <location>
        <begin position="550"/>
        <end position="572"/>
    </location>
</feature>
<comment type="caution">
    <text evidence="2">The sequence shown here is derived from an EMBL/GenBank/DDBJ whole genome shotgun (WGS) entry which is preliminary data.</text>
</comment>
<proteinExistence type="predicted"/>